<protein>
    <submittedName>
        <fullName evidence="1">Uncharacterized protein</fullName>
    </submittedName>
</protein>
<dbReference type="AlphaFoldDB" id="A0A8H7EQ46"/>
<evidence type="ECO:0000313" key="1">
    <source>
        <dbReference type="EMBL" id="KAF7721815.1"/>
    </source>
</evidence>
<dbReference type="OrthoDB" id="2251053at2759"/>
<dbReference type="Proteomes" id="UP000605846">
    <property type="component" value="Unassembled WGS sequence"/>
</dbReference>
<evidence type="ECO:0000313" key="2">
    <source>
        <dbReference type="Proteomes" id="UP000605846"/>
    </source>
</evidence>
<reference evidence="1" key="1">
    <citation type="submission" date="2020-01" db="EMBL/GenBank/DDBJ databases">
        <title>Genome Sequencing of Three Apophysomyces-Like Fungal Strains Confirms a Novel Fungal Genus in the Mucoromycota with divergent Burkholderia-like Endosymbiotic Bacteria.</title>
        <authorList>
            <person name="Stajich J.E."/>
            <person name="Macias A.M."/>
            <person name="Carter-House D."/>
            <person name="Lovett B."/>
            <person name="Kasson L.R."/>
            <person name="Berry K."/>
            <person name="Grigoriev I."/>
            <person name="Chang Y."/>
            <person name="Spatafora J."/>
            <person name="Kasson M.T."/>
        </authorList>
    </citation>
    <scope>NUCLEOTIDE SEQUENCE</scope>
    <source>
        <strain evidence="1">NRRL A-21654</strain>
    </source>
</reference>
<gene>
    <name evidence="1" type="ORF">EC973_004108</name>
</gene>
<accession>A0A8H7EQ46</accession>
<proteinExistence type="predicted"/>
<keyword evidence="2" id="KW-1185">Reference proteome</keyword>
<sequence length="363" mass="40537">MATSDPLEKEVIFPLILNLKTKSEDVLKLQTLIDELEDEIVRTYDGKVDLRAFKGSWTKRLTTAAQFLNTPLSDEAASWKRVEKRLETRSTTTTSLEQEAALDDLCSQALNTSSPSSLSSSSSSSSSSSLLKVKLSAADKEAIKKRFSNLDSEKFWILQASIAQAEKEGMQPIPVERKVIDFALSCNYYHPSQSLILDLGDSNWETVFTEDELDELRTAGQPILCQVPKELNQLFKDLAKIKNAADIFQYARQMPLDPLNEPLKVWLSTELQNVARLFLSTGSFTITDLPERDQLYKTFGFFNTIFQGSDIDAKGTETSSEASASAMNSKRRLSSIDAIANRKMGRRADSLFKCGTTELVARK</sequence>
<dbReference type="EMBL" id="JABAYA010000233">
    <property type="protein sequence ID" value="KAF7721815.1"/>
    <property type="molecule type" value="Genomic_DNA"/>
</dbReference>
<organism evidence="1 2">
    <name type="scientific">Apophysomyces ossiformis</name>
    <dbReference type="NCBI Taxonomy" id="679940"/>
    <lineage>
        <taxon>Eukaryota</taxon>
        <taxon>Fungi</taxon>
        <taxon>Fungi incertae sedis</taxon>
        <taxon>Mucoromycota</taxon>
        <taxon>Mucoromycotina</taxon>
        <taxon>Mucoromycetes</taxon>
        <taxon>Mucorales</taxon>
        <taxon>Mucorineae</taxon>
        <taxon>Mucoraceae</taxon>
        <taxon>Apophysomyces</taxon>
    </lineage>
</organism>
<name>A0A8H7EQ46_9FUNG</name>
<comment type="caution">
    <text evidence="1">The sequence shown here is derived from an EMBL/GenBank/DDBJ whole genome shotgun (WGS) entry which is preliminary data.</text>
</comment>